<protein>
    <submittedName>
        <fullName evidence="8">NAD(P)/FAD-dependent oxidoreductase</fullName>
    </submittedName>
</protein>
<dbReference type="Pfam" id="PF01593">
    <property type="entry name" value="Amino_oxidase"/>
    <property type="match status" value="1"/>
</dbReference>
<organism evidence="8 9">
    <name type="scientific">Undibacterium luofuense</name>
    <dbReference type="NCBI Taxonomy" id="2828733"/>
    <lineage>
        <taxon>Bacteria</taxon>
        <taxon>Pseudomonadati</taxon>
        <taxon>Pseudomonadota</taxon>
        <taxon>Betaproteobacteria</taxon>
        <taxon>Burkholderiales</taxon>
        <taxon>Oxalobacteraceae</taxon>
        <taxon>Undibacterium</taxon>
    </lineage>
</organism>
<dbReference type="PANTHER" id="PTHR46091:SF3">
    <property type="entry name" value="AMINE OXIDASE DOMAIN-CONTAINING PROTEIN"/>
    <property type="match status" value="1"/>
</dbReference>
<evidence type="ECO:0000256" key="4">
    <source>
        <dbReference type="ARBA" id="ARBA00022857"/>
    </source>
</evidence>
<evidence type="ECO:0000313" key="9">
    <source>
        <dbReference type="Proteomes" id="UP000680067"/>
    </source>
</evidence>
<dbReference type="GO" id="GO:0016491">
    <property type="term" value="F:oxidoreductase activity"/>
    <property type="evidence" value="ECO:0007669"/>
    <property type="project" value="InterPro"/>
</dbReference>
<dbReference type="Gene3D" id="3.50.50.60">
    <property type="entry name" value="FAD/NAD(P)-binding domain"/>
    <property type="match status" value="1"/>
</dbReference>
<name>A0A941I3H8_9BURK</name>
<sequence length="505" mass="56354">MKPDYDSVIIGGGLGGLATAALLSRQGKRVLVLERYKQVGGYASNFQRGGFTFDVSLHAMNGMTPGTPSYRCLQDCGIADKVTFLPQKTVYRLVTRQGDLIVRHEGIDAYQQFLCERYPQEAENIRQLFSAAGKMYQQLSGFVQSPDPFWWKVLSTPLRFPRLMRYDNDTVDQFFSRFTQHPELKEILAAQWPYYGLPPEQLAYSYFSYPFFDYLAHGGYSVKGGSQSLSDALAESVRAAGGSIETSRSVIQIHHQNGQVTGLTSKKIGDIRTQHVISNISPQATVQLAGRDAFPASFLNKLDNMQPAMSAFQIYIGLDCPLSTFGIGPDEYSVFFCDGLSSSSQFQQMCSAPEQINFRDTGWFLNLFTNVDPGLAPAGKSTIGIIALVSGKHWQQLQKNEYQARKTAMTEALLTQLEQRFPGIRSHIEVLEAGTPKTMTTYTGNYMGSINGFAQTTDQAGVWRRFPMRYPLKGLYQVGAWTFPGGGYVGAMLSARMLVDRYFRR</sequence>
<comment type="caution">
    <text evidence="8">The sequence shown here is derived from an EMBL/GenBank/DDBJ whole genome shotgun (WGS) entry which is preliminary data.</text>
</comment>
<keyword evidence="9" id="KW-1185">Reference proteome</keyword>
<evidence type="ECO:0000256" key="6">
    <source>
        <dbReference type="SAM" id="Phobius"/>
    </source>
</evidence>
<gene>
    <name evidence="8" type="ORF">KDM89_00235</name>
</gene>
<evidence type="ECO:0000259" key="7">
    <source>
        <dbReference type="Pfam" id="PF01593"/>
    </source>
</evidence>
<evidence type="ECO:0000256" key="3">
    <source>
        <dbReference type="ARBA" id="ARBA00022827"/>
    </source>
</evidence>
<feature type="domain" description="Amine oxidase" evidence="7">
    <location>
        <begin position="14"/>
        <end position="496"/>
    </location>
</feature>
<keyword evidence="1" id="KW-0285">Flavoprotein</keyword>
<dbReference type="Gene3D" id="3.90.660.50">
    <property type="match status" value="1"/>
</dbReference>
<evidence type="ECO:0000256" key="1">
    <source>
        <dbReference type="ARBA" id="ARBA00022630"/>
    </source>
</evidence>
<dbReference type="AlphaFoldDB" id="A0A941I3H8"/>
<dbReference type="InterPro" id="IPR052206">
    <property type="entry name" value="Retinol_saturase"/>
</dbReference>
<dbReference type="Proteomes" id="UP000680067">
    <property type="component" value="Unassembled WGS sequence"/>
</dbReference>
<dbReference type="SUPFAM" id="SSF51905">
    <property type="entry name" value="FAD/NAD(P)-binding domain"/>
    <property type="match status" value="1"/>
</dbReference>
<keyword evidence="6" id="KW-0472">Membrane</keyword>
<dbReference type="EMBL" id="JAGSPN010000001">
    <property type="protein sequence ID" value="MBR7780552.1"/>
    <property type="molecule type" value="Genomic_DNA"/>
</dbReference>
<dbReference type="InterPro" id="IPR002937">
    <property type="entry name" value="Amino_oxidase"/>
</dbReference>
<feature type="transmembrane region" description="Helical" evidence="6">
    <location>
        <begin position="478"/>
        <end position="499"/>
    </location>
</feature>
<keyword evidence="6" id="KW-1133">Transmembrane helix</keyword>
<keyword evidence="5" id="KW-0520">NAD</keyword>
<keyword evidence="3" id="KW-0274">FAD</keyword>
<evidence type="ECO:0000256" key="5">
    <source>
        <dbReference type="ARBA" id="ARBA00023027"/>
    </source>
</evidence>
<keyword evidence="2" id="KW-0732">Signal</keyword>
<keyword evidence="6" id="KW-0812">Transmembrane</keyword>
<keyword evidence="4" id="KW-0521">NADP</keyword>
<dbReference type="PANTHER" id="PTHR46091">
    <property type="entry name" value="BLR7054 PROTEIN"/>
    <property type="match status" value="1"/>
</dbReference>
<dbReference type="InterPro" id="IPR036188">
    <property type="entry name" value="FAD/NAD-bd_sf"/>
</dbReference>
<dbReference type="RefSeq" id="WP_212685960.1">
    <property type="nucleotide sequence ID" value="NZ_JAGSPN010000001.1"/>
</dbReference>
<accession>A0A941I3H8</accession>
<evidence type="ECO:0000256" key="2">
    <source>
        <dbReference type="ARBA" id="ARBA00022729"/>
    </source>
</evidence>
<proteinExistence type="predicted"/>
<reference evidence="8" key="1">
    <citation type="submission" date="2021-04" db="EMBL/GenBank/DDBJ databases">
        <title>novel species isolated from subtropical streams in China.</title>
        <authorList>
            <person name="Lu H."/>
        </authorList>
    </citation>
    <scope>NUCLEOTIDE SEQUENCE</scope>
    <source>
        <strain evidence="8">LFS511W</strain>
    </source>
</reference>
<evidence type="ECO:0000313" key="8">
    <source>
        <dbReference type="EMBL" id="MBR7780552.1"/>
    </source>
</evidence>